<dbReference type="AlphaFoldDB" id="A0A0C3S7C1"/>
<reference evidence="1 2" key="1">
    <citation type="journal article" date="2014" name="PLoS Genet.">
        <title>Analysis of the Phlebiopsis gigantea genome, transcriptome and secretome provides insight into its pioneer colonization strategies of wood.</title>
        <authorList>
            <person name="Hori C."/>
            <person name="Ishida T."/>
            <person name="Igarashi K."/>
            <person name="Samejima M."/>
            <person name="Suzuki H."/>
            <person name="Master E."/>
            <person name="Ferreira P."/>
            <person name="Ruiz-Duenas F.J."/>
            <person name="Held B."/>
            <person name="Canessa P."/>
            <person name="Larrondo L.F."/>
            <person name="Schmoll M."/>
            <person name="Druzhinina I.S."/>
            <person name="Kubicek C.P."/>
            <person name="Gaskell J.A."/>
            <person name="Kersten P."/>
            <person name="St John F."/>
            <person name="Glasner J."/>
            <person name="Sabat G."/>
            <person name="Splinter BonDurant S."/>
            <person name="Syed K."/>
            <person name="Yadav J."/>
            <person name="Mgbeahuruike A.C."/>
            <person name="Kovalchuk A."/>
            <person name="Asiegbu F.O."/>
            <person name="Lackner G."/>
            <person name="Hoffmeister D."/>
            <person name="Rencoret J."/>
            <person name="Gutierrez A."/>
            <person name="Sun H."/>
            <person name="Lindquist E."/>
            <person name="Barry K."/>
            <person name="Riley R."/>
            <person name="Grigoriev I.V."/>
            <person name="Henrissat B."/>
            <person name="Kues U."/>
            <person name="Berka R.M."/>
            <person name="Martinez A.T."/>
            <person name="Covert S.F."/>
            <person name="Blanchette R.A."/>
            <person name="Cullen D."/>
        </authorList>
    </citation>
    <scope>NUCLEOTIDE SEQUENCE [LARGE SCALE GENOMIC DNA]</scope>
    <source>
        <strain evidence="1 2">11061_1 CR5-6</strain>
    </source>
</reference>
<dbReference type="STRING" id="745531.A0A0C3S7C1"/>
<proteinExistence type="predicted"/>
<dbReference type="OrthoDB" id="2794653at2759"/>
<evidence type="ECO:0000313" key="1">
    <source>
        <dbReference type="EMBL" id="KIP06697.1"/>
    </source>
</evidence>
<dbReference type="InterPro" id="IPR031755">
    <property type="entry name" value="Inhibitor_I66"/>
</dbReference>
<dbReference type="Proteomes" id="UP000053257">
    <property type="component" value="Unassembled WGS sequence"/>
</dbReference>
<name>A0A0C3S7C1_PHLG1</name>
<dbReference type="EMBL" id="KN840512">
    <property type="protein sequence ID" value="KIP06697.1"/>
    <property type="molecule type" value="Genomic_DNA"/>
</dbReference>
<evidence type="ECO:0000313" key="2">
    <source>
        <dbReference type="Proteomes" id="UP000053257"/>
    </source>
</evidence>
<keyword evidence="2" id="KW-1185">Reference proteome</keyword>
<gene>
    <name evidence="1" type="ORF">PHLGIDRAFT_448464</name>
</gene>
<organism evidence="1 2">
    <name type="scientific">Phlebiopsis gigantea (strain 11061_1 CR5-6)</name>
    <name type="common">White-rot fungus</name>
    <name type="synonym">Peniophora gigantea</name>
    <dbReference type="NCBI Taxonomy" id="745531"/>
    <lineage>
        <taxon>Eukaryota</taxon>
        <taxon>Fungi</taxon>
        <taxon>Dikarya</taxon>
        <taxon>Basidiomycota</taxon>
        <taxon>Agaricomycotina</taxon>
        <taxon>Agaricomycetes</taxon>
        <taxon>Polyporales</taxon>
        <taxon>Phanerochaetaceae</taxon>
        <taxon>Phlebiopsis</taxon>
    </lineage>
</organism>
<dbReference type="Gene3D" id="2.80.10.50">
    <property type="match status" value="1"/>
</dbReference>
<dbReference type="Pfam" id="PF16850">
    <property type="entry name" value="Inhibitor_I66"/>
    <property type="match status" value="1"/>
</dbReference>
<sequence>MSVLPNGEYTIINKATELIVGRNVFEDKSGLPKGIFTLDPSVGTEDGRRWTIVNVEEGRSVLRAGGAPVGERERLLYAFINNDIADAGIGEWIIEKVPQEGEDCYIIVNPTDRLIGWVAHSEEAKDKQIEVRELISTKSLPPRYPHHQVFVIRPIGY</sequence>
<dbReference type="GO" id="GO:0004867">
    <property type="term" value="F:serine-type endopeptidase inhibitor activity"/>
    <property type="evidence" value="ECO:0007669"/>
    <property type="project" value="InterPro"/>
</dbReference>
<protein>
    <submittedName>
        <fullName evidence="1">Uncharacterized protein</fullName>
    </submittedName>
</protein>
<dbReference type="CDD" id="cd23428">
    <property type="entry name" value="beta-trefoil_Ricin_SPI"/>
    <property type="match status" value="1"/>
</dbReference>
<dbReference type="HOGENOM" id="CLU_115968_3_0_1"/>
<accession>A0A0C3S7C1</accession>